<comment type="caution">
    <text evidence="1">The sequence shown here is derived from an EMBL/GenBank/DDBJ whole genome shotgun (WGS) entry which is preliminary data.</text>
</comment>
<dbReference type="Pfam" id="PF02566">
    <property type="entry name" value="OsmC"/>
    <property type="match status" value="1"/>
</dbReference>
<protein>
    <recommendedName>
        <fullName evidence="2">OsmC-like protein</fullName>
    </recommendedName>
</protein>
<organism evidence="1">
    <name type="scientific">mine drainage metagenome</name>
    <dbReference type="NCBI Taxonomy" id="410659"/>
    <lineage>
        <taxon>unclassified sequences</taxon>
        <taxon>metagenomes</taxon>
        <taxon>ecological metagenomes</taxon>
    </lineage>
</organism>
<reference evidence="1" key="1">
    <citation type="submission" date="2009-10" db="EMBL/GenBank/DDBJ databases">
        <title>Diversity of trophic interactions inside an arsenic-rich microbial ecosystem.</title>
        <authorList>
            <person name="Bertin P.N."/>
            <person name="Heinrich-Salmeron A."/>
            <person name="Pelletier E."/>
            <person name="Goulhen-Chollet F."/>
            <person name="Arsene-Ploetze F."/>
            <person name="Gallien S."/>
            <person name="Calteau A."/>
            <person name="Vallenet D."/>
            <person name="Casiot C."/>
            <person name="Chane-Woon-Ming B."/>
            <person name="Giloteaux L."/>
            <person name="Barakat M."/>
            <person name="Bonnefoy V."/>
            <person name="Bruneel O."/>
            <person name="Chandler M."/>
            <person name="Cleiss J."/>
            <person name="Duran R."/>
            <person name="Elbaz-Poulichet F."/>
            <person name="Fonknechten N."/>
            <person name="Lauga B."/>
            <person name="Mornico D."/>
            <person name="Ortet P."/>
            <person name="Schaeffer C."/>
            <person name="Siguier P."/>
            <person name="Alexander Thil Smith A."/>
            <person name="Van Dorsselaer A."/>
            <person name="Weissenbach J."/>
            <person name="Medigue C."/>
            <person name="Le Paslier D."/>
        </authorList>
    </citation>
    <scope>NUCLEOTIDE SEQUENCE</scope>
</reference>
<dbReference type="EMBL" id="CABN01000100">
    <property type="protein sequence ID" value="CBI00167.1"/>
    <property type="molecule type" value="Genomic_DNA"/>
</dbReference>
<dbReference type="AlphaFoldDB" id="E6PZ08"/>
<dbReference type="PANTHER" id="PTHR34352:SF1">
    <property type="entry name" value="PROTEIN YHFA"/>
    <property type="match status" value="1"/>
</dbReference>
<dbReference type="SUPFAM" id="SSF82784">
    <property type="entry name" value="OsmC-like"/>
    <property type="match status" value="1"/>
</dbReference>
<dbReference type="InterPro" id="IPR036102">
    <property type="entry name" value="OsmC/Ohrsf"/>
</dbReference>
<dbReference type="Gene3D" id="3.30.300.20">
    <property type="match status" value="1"/>
</dbReference>
<evidence type="ECO:0000313" key="1">
    <source>
        <dbReference type="EMBL" id="CBI00167.1"/>
    </source>
</evidence>
<dbReference type="InterPro" id="IPR015946">
    <property type="entry name" value="KH_dom-like_a/b"/>
</dbReference>
<dbReference type="PANTHER" id="PTHR34352">
    <property type="entry name" value="PROTEIN YHFA"/>
    <property type="match status" value="1"/>
</dbReference>
<sequence length="142" mass="15469">MIATSEWKPTETNADRYEAHSESGHCVVLDADDAHGDGPSPVEAVLMALCSCTSVDVVSILKKKRQPITSLEVVAKGERQENPPRYFHHIHLMYRIGGRVSRKAAEDAVALSKNKYCSVSAMLDGKAMINAAIEFVDGEPLS</sequence>
<name>E6PZ08_9ZZZZ</name>
<dbReference type="InterPro" id="IPR003718">
    <property type="entry name" value="OsmC/Ohr_fam"/>
</dbReference>
<gene>
    <name evidence="1" type="ORF">CARN3_1163</name>
</gene>
<proteinExistence type="predicted"/>
<accession>E6PZ08</accession>
<evidence type="ECO:0008006" key="2">
    <source>
        <dbReference type="Google" id="ProtNLM"/>
    </source>
</evidence>